<keyword evidence="2 8" id="KW-0436">Ligase</keyword>
<dbReference type="PANTHER" id="PTHR11946:SF93">
    <property type="entry name" value="VALINE--TRNA LIGASE, CHLOROPLASTIC_MITOCHONDRIAL 2"/>
    <property type="match status" value="1"/>
</dbReference>
<evidence type="ECO:0000313" key="12">
    <source>
        <dbReference type="Proteomes" id="UP000295198"/>
    </source>
</evidence>
<dbReference type="SUPFAM" id="SSF50677">
    <property type="entry name" value="ValRS/IleRS/LeuRS editing domain"/>
    <property type="match status" value="1"/>
</dbReference>
<evidence type="ECO:0000259" key="10">
    <source>
        <dbReference type="Pfam" id="PF08264"/>
    </source>
</evidence>
<comment type="catalytic activity">
    <reaction evidence="7 8">
        <text>tRNA(Val) + L-valine + ATP = L-valyl-tRNA(Val) + AMP + diphosphate</text>
        <dbReference type="Rhea" id="RHEA:10704"/>
        <dbReference type="Rhea" id="RHEA-COMP:9672"/>
        <dbReference type="Rhea" id="RHEA-COMP:9708"/>
        <dbReference type="ChEBI" id="CHEBI:30616"/>
        <dbReference type="ChEBI" id="CHEBI:33019"/>
        <dbReference type="ChEBI" id="CHEBI:57762"/>
        <dbReference type="ChEBI" id="CHEBI:78442"/>
        <dbReference type="ChEBI" id="CHEBI:78537"/>
        <dbReference type="ChEBI" id="CHEBI:456215"/>
        <dbReference type="EC" id="6.1.1.9"/>
    </reaction>
</comment>
<evidence type="ECO:0000256" key="6">
    <source>
        <dbReference type="ARBA" id="ARBA00023146"/>
    </source>
</evidence>
<evidence type="ECO:0000259" key="9">
    <source>
        <dbReference type="Pfam" id="PF00133"/>
    </source>
</evidence>
<dbReference type="Gene3D" id="3.40.50.620">
    <property type="entry name" value="HUPs"/>
    <property type="match status" value="2"/>
</dbReference>
<dbReference type="Gene3D" id="3.90.740.10">
    <property type="entry name" value="Valyl/Leucyl/Isoleucyl-tRNA synthetase, editing domain"/>
    <property type="match status" value="1"/>
</dbReference>
<dbReference type="PANTHER" id="PTHR11946">
    <property type="entry name" value="VALYL-TRNA SYNTHETASES"/>
    <property type="match status" value="1"/>
</dbReference>
<dbReference type="Proteomes" id="UP000295198">
    <property type="component" value="Unassembled WGS sequence"/>
</dbReference>
<comment type="domain">
    <text evidence="8">ValRS has two distinct active sites: one for aminoacylation and one for editing. The misactivated threonine is translocated from the active site to the editing site.</text>
</comment>
<proteinExistence type="inferred from homology"/>
<dbReference type="RefSeq" id="WP_134713031.1">
    <property type="nucleotide sequence ID" value="NZ_SDKM01000001.1"/>
</dbReference>
<dbReference type="AlphaFoldDB" id="A0A4Q4ZMY1"/>
<evidence type="ECO:0000256" key="1">
    <source>
        <dbReference type="ARBA" id="ARBA00022490"/>
    </source>
</evidence>
<dbReference type="EMBL" id="SDKM01000001">
    <property type="protein sequence ID" value="RYP88981.1"/>
    <property type="molecule type" value="Genomic_DNA"/>
</dbReference>
<dbReference type="HAMAP" id="MF_02005">
    <property type="entry name" value="Val_tRNA_synth_type2"/>
    <property type="match status" value="1"/>
</dbReference>
<feature type="domain" description="Aminoacyl-tRNA synthetase class Ia" evidence="9">
    <location>
        <begin position="34"/>
        <end position="625"/>
    </location>
</feature>
<feature type="binding site" evidence="8">
    <location>
        <position position="596"/>
    </location>
    <ligand>
        <name>ATP</name>
        <dbReference type="ChEBI" id="CHEBI:30616"/>
    </ligand>
</feature>
<dbReference type="SUPFAM" id="SSF47323">
    <property type="entry name" value="Anticodon-binding domain of a subclass of class I aminoacyl-tRNA synthetases"/>
    <property type="match status" value="1"/>
</dbReference>
<keyword evidence="1 8" id="KW-0963">Cytoplasm</keyword>
<protein>
    <recommendedName>
        <fullName evidence="8">Valine--tRNA ligase</fullName>
        <ecNumber evidence="8">6.1.1.9</ecNumber>
    </recommendedName>
    <alternativeName>
        <fullName evidence="8">Valyl-tRNA synthetase</fullName>
        <shortName evidence="8">ValRS</shortName>
    </alternativeName>
</protein>
<comment type="subunit">
    <text evidence="8">Monomer.</text>
</comment>
<dbReference type="GO" id="GO:0002161">
    <property type="term" value="F:aminoacyl-tRNA deacylase activity"/>
    <property type="evidence" value="ECO:0007669"/>
    <property type="project" value="InterPro"/>
</dbReference>
<keyword evidence="12" id="KW-1185">Reference proteome</keyword>
<evidence type="ECO:0000313" key="11">
    <source>
        <dbReference type="EMBL" id="RYP88981.1"/>
    </source>
</evidence>
<dbReference type="PRINTS" id="PR00986">
    <property type="entry name" value="TRNASYNTHVAL"/>
</dbReference>
<organism evidence="11 12">
    <name type="scientific">Nocardioides guangzhouensis</name>
    <dbReference type="NCBI Taxonomy" id="2497878"/>
    <lineage>
        <taxon>Bacteria</taxon>
        <taxon>Bacillati</taxon>
        <taxon>Actinomycetota</taxon>
        <taxon>Actinomycetes</taxon>
        <taxon>Propionibacteriales</taxon>
        <taxon>Nocardioidaceae</taxon>
        <taxon>Nocardioides</taxon>
    </lineage>
</organism>
<keyword evidence="3 8" id="KW-0547">Nucleotide-binding</keyword>
<comment type="function">
    <text evidence="8">Catalyzes the attachment of valine to tRNA(Val). As ValRS can inadvertently accommodate and process structurally similar amino acids such as threonine, to avoid such errors, it has a 'posttransfer' editing activity that hydrolyzes mischarged Thr-tRNA(Val) in a tRNA-dependent manner.</text>
</comment>
<evidence type="ECO:0000256" key="4">
    <source>
        <dbReference type="ARBA" id="ARBA00022840"/>
    </source>
</evidence>
<comment type="caution">
    <text evidence="11">The sequence shown here is derived from an EMBL/GenBank/DDBJ whole genome shotgun (WGS) entry which is preliminary data.</text>
</comment>
<dbReference type="InterPro" id="IPR013155">
    <property type="entry name" value="M/V/L/I-tRNA-synth_anticd-bd"/>
</dbReference>
<dbReference type="SUPFAM" id="SSF52374">
    <property type="entry name" value="Nucleotidylyl transferase"/>
    <property type="match status" value="1"/>
</dbReference>
<dbReference type="NCBIfam" id="NF000540">
    <property type="entry name" value="alt_ValS"/>
    <property type="match status" value="1"/>
</dbReference>
<dbReference type="OrthoDB" id="9810365at2"/>
<keyword evidence="4 8" id="KW-0067">ATP-binding</keyword>
<dbReference type="Pfam" id="PF08264">
    <property type="entry name" value="Anticodon_1"/>
    <property type="match status" value="1"/>
</dbReference>
<sequence>MTETPTRTDLSETTPQRAVVVPDKPALEGLESRWVETWKSDDTYRFDRSQTRENVYSIDTPPPTVSGSLHVGHVFSYTHTDLIARYQRMTGKSVFYPMGWDDNGLPTERRVQNYYGVRCDPSLPYDEGFTPPEKPDPKRQVPISRPNFVELCEELVQADEEVFEQLWRTLGLSVDWKEHYTTIGPKAQAVSQRAFLRNFARGEAYLQEAPTLWDVTFQTAVAQAELEARDYAGHYHRVAFHRADGSPVHIETTRPELIPAVVALIAHPDDERYADLFGQTVTSPVFGVQIPVLPHPLAEPDKGAGIAMCCTFGDLTDVQWWRELNLPVRTVIGRDGRLHRETPEWLAAADAAYQQLAGKTAFSAREAMVALLRESGDLEGDPTPTQRMTNFYEKGDKPLEIVATRQWYIRNGGRNAELRAEMLEHGAEITWSPAHMKHRYDNWVAGLNGDWLISRQRFFGIPFPVWYPLDEEGEPDYDHPLLPTEAELPLDPTTVAPRGYDEAQRGKPGGFLADPDVMDTWATSSLTPHIAGGWTTDDDLWQRVFPMDLCTQAHDIIRTWLFSRVVRAHYENGVAPWSHAMVSGFILDPDRKKMSKSKGNVVVPTDVLEKYGADAVRWRAAMARPGLDSPFDETQMKVGRRLAMKVLNASKFVLGSVGATAPTPSAISDPVDCALMGRLANTVTAATEAFDAYDYTTALEVAERFFWEFCDDYLELVKERAYAEDGGIATASAKATLALALHVQLRLLAPFLPYVTEEVWSWWQEGSVHRAAWPKATDLGSSAASNDSIMTAVAAALTGIRGAKSQAKVSMRAELSRVELTGTAAMIDGIRKAEQDLRQACKISGDLVLTEDEGAEELRVDATLAETA</sequence>
<evidence type="ECO:0000256" key="8">
    <source>
        <dbReference type="HAMAP-Rule" id="MF_02005"/>
    </source>
</evidence>
<feature type="domain" description="Methionyl/Valyl/Leucyl/Isoleucyl-tRNA synthetase anticodon-binding" evidence="10">
    <location>
        <begin position="675"/>
        <end position="816"/>
    </location>
</feature>
<evidence type="ECO:0000256" key="7">
    <source>
        <dbReference type="ARBA" id="ARBA00047552"/>
    </source>
</evidence>
<dbReference type="PROSITE" id="PS00178">
    <property type="entry name" value="AA_TRNA_LIGASE_I"/>
    <property type="match status" value="1"/>
</dbReference>
<dbReference type="InterPro" id="IPR048044">
    <property type="entry name" value="Valyl-tRNA_ligase_actino"/>
</dbReference>
<dbReference type="GO" id="GO:0005524">
    <property type="term" value="F:ATP binding"/>
    <property type="evidence" value="ECO:0007669"/>
    <property type="project" value="UniProtKB-UniRule"/>
</dbReference>
<feature type="short sequence motif" description="'HIGH' region" evidence="8">
    <location>
        <begin position="63"/>
        <end position="73"/>
    </location>
</feature>
<keyword evidence="6 8" id="KW-0030">Aminoacyl-tRNA synthetase</keyword>
<dbReference type="GO" id="GO:0006438">
    <property type="term" value="P:valyl-tRNA aminoacylation"/>
    <property type="evidence" value="ECO:0007669"/>
    <property type="project" value="UniProtKB-UniRule"/>
</dbReference>
<dbReference type="InterPro" id="IPR009008">
    <property type="entry name" value="Val/Leu/Ile-tRNA-synth_edit"/>
</dbReference>
<dbReference type="InterPro" id="IPR001412">
    <property type="entry name" value="aa-tRNA-synth_I_CS"/>
</dbReference>
<comment type="subcellular location">
    <subcellularLocation>
        <location evidence="8">Cytoplasm</location>
    </subcellularLocation>
</comment>
<dbReference type="GO" id="GO:0005829">
    <property type="term" value="C:cytosol"/>
    <property type="evidence" value="ECO:0007669"/>
    <property type="project" value="TreeGrafter"/>
</dbReference>
<dbReference type="InterPro" id="IPR014729">
    <property type="entry name" value="Rossmann-like_a/b/a_fold"/>
</dbReference>
<dbReference type="Pfam" id="PF00133">
    <property type="entry name" value="tRNA-synt_1"/>
    <property type="match status" value="1"/>
</dbReference>
<evidence type="ECO:0000256" key="2">
    <source>
        <dbReference type="ARBA" id="ARBA00022598"/>
    </source>
</evidence>
<dbReference type="InterPro" id="IPR009080">
    <property type="entry name" value="tRNAsynth_Ia_anticodon-bd"/>
</dbReference>
<name>A0A4Q4ZMY1_9ACTN</name>
<accession>A0A4Q4ZMY1</accession>
<dbReference type="GO" id="GO:0004832">
    <property type="term" value="F:valine-tRNA ligase activity"/>
    <property type="evidence" value="ECO:0007669"/>
    <property type="project" value="UniProtKB-UniRule"/>
</dbReference>
<evidence type="ECO:0000256" key="3">
    <source>
        <dbReference type="ARBA" id="ARBA00022741"/>
    </source>
</evidence>
<reference evidence="11 12" key="1">
    <citation type="submission" date="2019-01" db="EMBL/GenBank/DDBJ databases">
        <title>Nocardioides guangzhouensis sp. nov., an actinobacterium isolated from soil.</title>
        <authorList>
            <person name="Fu Y."/>
            <person name="Cai Y."/>
            <person name="Lin Z."/>
            <person name="Chen P."/>
        </authorList>
    </citation>
    <scope>NUCLEOTIDE SEQUENCE [LARGE SCALE GENOMIC DNA]</scope>
    <source>
        <strain evidence="11 12">130</strain>
    </source>
</reference>
<dbReference type="InterPro" id="IPR002300">
    <property type="entry name" value="aa-tRNA-synth_Ia"/>
</dbReference>
<dbReference type="CDD" id="cd07962">
    <property type="entry name" value="Anticodon_Ia_Val"/>
    <property type="match status" value="1"/>
</dbReference>
<dbReference type="InterPro" id="IPR022874">
    <property type="entry name" value="Valine-tRNA_ligase_type_2"/>
</dbReference>
<dbReference type="InterPro" id="IPR033705">
    <property type="entry name" value="Anticodon_Ia_Val"/>
</dbReference>
<feature type="short sequence motif" description="'KMSKS' region" evidence="8">
    <location>
        <begin position="593"/>
        <end position="597"/>
    </location>
</feature>
<dbReference type="EC" id="6.1.1.9" evidence="8"/>
<evidence type="ECO:0000256" key="5">
    <source>
        <dbReference type="ARBA" id="ARBA00022917"/>
    </source>
</evidence>
<comment type="similarity">
    <text evidence="8">Belongs to the class-I aminoacyl-tRNA synthetase family. ValS type 2 subfamily.</text>
</comment>
<keyword evidence="5 8" id="KW-0648">Protein biosynthesis</keyword>
<gene>
    <name evidence="8 11" type="primary">valS</name>
    <name evidence="11" type="ORF">EKO23_00660</name>
</gene>
<dbReference type="InterPro" id="IPR002303">
    <property type="entry name" value="Valyl-tRNA_ligase"/>
</dbReference>
<dbReference type="NCBIfam" id="NF009687">
    <property type="entry name" value="PRK13208.1"/>
    <property type="match status" value="1"/>
</dbReference>
<dbReference type="Gene3D" id="1.10.730.10">
    <property type="entry name" value="Isoleucyl-tRNA Synthetase, Domain 1"/>
    <property type="match status" value="1"/>
</dbReference>